<dbReference type="AlphaFoldDB" id="A0AAX6HR94"/>
<keyword evidence="3" id="KW-0808">Transferase</keyword>
<feature type="binding site" evidence="9">
    <location>
        <position position="289"/>
    </location>
    <ligand>
        <name>Mn(2+)</name>
        <dbReference type="ChEBI" id="CHEBI:29035"/>
    </ligand>
</feature>
<dbReference type="Proteomes" id="UP001140949">
    <property type="component" value="Unassembled WGS sequence"/>
</dbReference>
<evidence type="ECO:0000256" key="8">
    <source>
        <dbReference type="PIRSR" id="PIRSR605150-2"/>
    </source>
</evidence>
<dbReference type="GO" id="GO:0071555">
    <property type="term" value="P:cell wall organization"/>
    <property type="evidence" value="ECO:0007669"/>
    <property type="project" value="UniProtKB-KW"/>
</dbReference>
<feature type="binding site" evidence="9">
    <location>
        <position position="265"/>
    </location>
    <ligand>
        <name>Mn(2+)</name>
        <dbReference type="ChEBI" id="CHEBI:29035"/>
    </ligand>
</feature>
<feature type="binding site" evidence="8">
    <location>
        <position position="139"/>
    </location>
    <ligand>
        <name>UDP-alpha-D-glucose</name>
        <dbReference type="ChEBI" id="CHEBI:58885"/>
    </ligand>
</feature>
<dbReference type="InterPro" id="IPR005150">
    <property type="entry name" value="Cellulose_synth"/>
</dbReference>
<gene>
    <name evidence="11" type="ORF">M6B38_298670</name>
</gene>
<reference evidence="11" key="2">
    <citation type="submission" date="2023-04" db="EMBL/GenBank/DDBJ databases">
        <authorList>
            <person name="Bruccoleri R.E."/>
            <person name="Oakeley E.J."/>
            <person name="Faust A.-M."/>
            <person name="Dessus-Babus S."/>
            <person name="Altorfer M."/>
            <person name="Burckhardt D."/>
            <person name="Oertli M."/>
            <person name="Naumann U."/>
            <person name="Petersen F."/>
            <person name="Wong J."/>
        </authorList>
    </citation>
    <scope>NUCLEOTIDE SEQUENCE</scope>
    <source>
        <strain evidence="11">GSM-AAB239-AS_SAM_17_03QT</strain>
        <tissue evidence="11">Leaf</tissue>
    </source>
</reference>
<dbReference type="PANTHER" id="PTHR13301">
    <property type="entry name" value="X-BOX TRANSCRIPTION FACTOR-RELATED"/>
    <property type="match status" value="1"/>
</dbReference>
<dbReference type="GO" id="GO:0016020">
    <property type="term" value="C:membrane"/>
    <property type="evidence" value="ECO:0007669"/>
    <property type="project" value="InterPro"/>
</dbReference>
<evidence type="ECO:0000256" key="6">
    <source>
        <dbReference type="ARBA" id="ARBA00023136"/>
    </source>
</evidence>
<reference evidence="11" key="1">
    <citation type="journal article" date="2023" name="GigaByte">
        <title>Genome assembly of the bearded iris, Iris pallida Lam.</title>
        <authorList>
            <person name="Bruccoleri R.E."/>
            <person name="Oakeley E.J."/>
            <person name="Faust A.M.E."/>
            <person name="Altorfer M."/>
            <person name="Dessus-Babus S."/>
            <person name="Burckhardt D."/>
            <person name="Oertli M."/>
            <person name="Naumann U."/>
            <person name="Petersen F."/>
            <person name="Wong J."/>
        </authorList>
    </citation>
    <scope>NUCLEOTIDE SEQUENCE</scope>
    <source>
        <strain evidence="11">GSM-AAB239-AS_SAM_17_03QT</strain>
    </source>
</reference>
<proteinExistence type="predicted"/>
<feature type="transmembrane region" description="Helical" evidence="10">
    <location>
        <begin position="52"/>
        <end position="71"/>
    </location>
</feature>
<sequence>MAGGSEPLHTSHVDQPMATINRLLILTHAALTTAVLYYRASGLASQTAGWPLVSWSLLLAAELLLAFLWTLRQAFKWRPVARAAFPERLQSERHLPPVDVFVCTADPEMEPTMEVMNTLISAACLDYPAERLSVYLSDDGGSALTLHAARKAYAFAAPWRAFCRRFDVETRCPEAYFSAVGSDRSASADEEFLEVQQRLKLMYESLKESVDNAKIMSKTTHGSTAKGQDRPSHIEVIQDAQEQEEMPLLVYVSREKQNRIPHHYKAGALNVLLRVSSVMSNSPYVLVLDCDMYCNNPTSARQAMCFHLEPRLAPSLAFVQFPQRFHNISKDDIYCAELGFLFKRLWKGCDGLRGPILSGTGFYIKRDAVYGAKPGNTTIEELASSDDISKIKQLFGSSNELIASLRLRPNLRSNIEKHTVTSEATILASCAYELDTQWGEQANRILVRFSRRRLLHRVSPALPRMDFGLLLPHKACVSWQRAG</sequence>
<evidence type="ECO:0000256" key="1">
    <source>
        <dbReference type="ARBA" id="ARBA00004127"/>
    </source>
</evidence>
<dbReference type="GO" id="GO:0012505">
    <property type="term" value="C:endomembrane system"/>
    <property type="evidence" value="ECO:0007669"/>
    <property type="project" value="UniProtKB-SubCell"/>
</dbReference>
<evidence type="ECO:0000313" key="11">
    <source>
        <dbReference type="EMBL" id="KAJ6842805.1"/>
    </source>
</evidence>
<dbReference type="EMBL" id="JANAVB010007399">
    <property type="protein sequence ID" value="KAJ6842805.1"/>
    <property type="molecule type" value="Genomic_DNA"/>
</dbReference>
<keyword evidence="4 10" id="KW-0812">Transmembrane</keyword>
<evidence type="ECO:0000256" key="2">
    <source>
        <dbReference type="ARBA" id="ARBA00022676"/>
    </source>
</evidence>
<comment type="caution">
    <text evidence="11">The sequence shown here is derived from an EMBL/GenBank/DDBJ whole genome shotgun (WGS) entry which is preliminary data.</text>
</comment>
<evidence type="ECO:0000256" key="5">
    <source>
        <dbReference type="ARBA" id="ARBA00022989"/>
    </source>
</evidence>
<keyword evidence="7" id="KW-0961">Cell wall biogenesis/degradation</keyword>
<dbReference type="Pfam" id="PF03552">
    <property type="entry name" value="Cellulose_synt"/>
    <property type="match status" value="1"/>
</dbReference>
<organism evidence="11 12">
    <name type="scientific">Iris pallida</name>
    <name type="common">Sweet iris</name>
    <dbReference type="NCBI Taxonomy" id="29817"/>
    <lineage>
        <taxon>Eukaryota</taxon>
        <taxon>Viridiplantae</taxon>
        <taxon>Streptophyta</taxon>
        <taxon>Embryophyta</taxon>
        <taxon>Tracheophyta</taxon>
        <taxon>Spermatophyta</taxon>
        <taxon>Magnoliopsida</taxon>
        <taxon>Liliopsida</taxon>
        <taxon>Asparagales</taxon>
        <taxon>Iridaceae</taxon>
        <taxon>Iridoideae</taxon>
        <taxon>Irideae</taxon>
        <taxon>Iris</taxon>
    </lineage>
</organism>
<accession>A0AAX6HR94</accession>
<feature type="transmembrane region" description="Helical" evidence="10">
    <location>
        <begin position="20"/>
        <end position="40"/>
    </location>
</feature>
<keyword evidence="6 10" id="KW-0472">Membrane</keyword>
<evidence type="ECO:0000256" key="4">
    <source>
        <dbReference type="ARBA" id="ARBA00022692"/>
    </source>
</evidence>
<evidence type="ECO:0000256" key="7">
    <source>
        <dbReference type="ARBA" id="ARBA00023316"/>
    </source>
</evidence>
<dbReference type="InterPro" id="IPR029044">
    <property type="entry name" value="Nucleotide-diphossugar_trans"/>
</dbReference>
<dbReference type="SUPFAM" id="SSF53448">
    <property type="entry name" value="Nucleotide-diphospho-sugar transferases"/>
    <property type="match status" value="1"/>
</dbReference>
<dbReference type="GO" id="GO:0016760">
    <property type="term" value="F:cellulose synthase (UDP-forming) activity"/>
    <property type="evidence" value="ECO:0007669"/>
    <property type="project" value="InterPro"/>
</dbReference>
<dbReference type="GO" id="GO:0030244">
    <property type="term" value="P:cellulose biosynthetic process"/>
    <property type="evidence" value="ECO:0007669"/>
    <property type="project" value="InterPro"/>
</dbReference>
<dbReference type="GO" id="GO:0071669">
    <property type="term" value="P:plant-type cell wall organization or biogenesis"/>
    <property type="evidence" value="ECO:0007669"/>
    <property type="project" value="UniProtKB-ARBA"/>
</dbReference>
<protein>
    <submittedName>
        <fullName evidence="11">Cellulose synthase-like protein G2</fullName>
    </submittedName>
</protein>
<feature type="binding site" evidence="8">
    <location>
        <position position="110"/>
    </location>
    <ligand>
        <name>UDP-alpha-D-glucose</name>
        <dbReference type="ChEBI" id="CHEBI:58885"/>
    </ligand>
</feature>
<evidence type="ECO:0000256" key="9">
    <source>
        <dbReference type="PIRSR" id="PIRSR605150-3"/>
    </source>
</evidence>
<name>A0AAX6HR94_IRIPA</name>
<keyword evidence="12" id="KW-1185">Reference proteome</keyword>
<keyword evidence="2" id="KW-0328">Glycosyltransferase</keyword>
<evidence type="ECO:0000313" key="12">
    <source>
        <dbReference type="Proteomes" id="UP001140949"/>
    </source>
</evidence>
<evidence type="ECO:0000256" key="10">
    <source>
        <dbReference type="SAM" id="Phobius"/>
    </source>
</evidence>
<evidence type="ECO:0000256" key="3">
    <source>
        <dbReference type="ARBA" id="ARBA00022679"/>
    </source>
</evidence>
<keyword evidence="5 10" id="KW-1133">Transmembrane helix</keyword>
<comment type="subcellular location">
    <subcellularLocation>
        <location evidence="1">Endomembrane system</location>
        <topology evidence="1">Multi-pass membrane protein</topology>
    </subcellularLocation>
</comment>
<dbReference type="Gene3D" id="3.90.550.10">
    <property type="entry name" value="Spore Coat Polysaccharide Biosynthesis Protein SpsA, Chain A"/>
    <property type="match status" value="2"/>
</dbReference>